<protein>
    <submittedName>
        <fullName evidence="2">10165_t:CDS:1</fullName>
    </submittedName>
</protein>
<name>A0A9N8WM55_9GLOM</name>
<dbReference type="Proteomes" id="UP000789405">
    <property type="component" value="Unassembled WGS sequence"/>
</dbReference>
<proteinExistence type="predicted"/>
<reference evidence="2" key="1">
    <citation type="submission" date="2021-06" db="EMBL/GenBank/DDBJ databases">
        <authorList>
            <person name="Kallberg Y."/>
            <person name="Tangrot J."/>
            <person name="Rosling A."/>
        </authorList>
    </citation>
    <scope>NUCLEOTIDE SEQUENCE</scope>
    <source>
        <strain evidence="2">MA453B</strain>
    </source>
</reference>
<evidence type="ECO:0000313" key="3">
    <source>
        <dbReference type="Proteomes" id="UP000789405"/>
    </source>
</evidence>
<feature type="region of interest" description="Disordered" evidence="1">
    <location>
        <begin position="1"/>
        <end position="31"/>
    </location>
</feature>
<feature type="compositionally biased region" description="Basic residues" evidence="1">
    <location>
        <begin position="79"/>
        <end position="92"/>
    </location>
</feature>
<organism evidence="2 3">
    <name type="scientific">Dentiscutata erythropus</name>
    <dbReference type="NCBI Taxonomy" id="1348616"/>
    <lineage>
        <taxon>Eukaryota</taxon>
        <taxon>Fungi</taxon>
        <taxon>Fungi incertae sedis</taxon>
        <taxon>Mucoromycota</taxon>
        <taxon>Glomeromycotina</taxon>
        <taxon>Glomeromycetes</taxon>
        <taxon>Diversisporales</taxon>
        <taxon>Gigasporaceae</taxon>
        <taxon>Dentiscutata</taxon>
    </lineage>
</organism>
<comment type="caution">
    <text evidence="2">The sequence shown here is derived from an EMBL/GenBank/DDBJ whole genome shotgun (WGS) entry which is preliminary data.</text>
</comment>
<keyword evidence="3" id="KW-1185">Reference proteome</keyword>
<dbReference type="OrthoDB" id="10693597at2759"/>
<dbReference type="EMBL" id="CAJVPY010000769">
    <property type="protein sequence ID" value="CAG8491330.1"/>
    <property type="molecule type" value="Genomic_DNA"/>
</dbReference>
<evidence type="ECO:0000256" key="1">
    <source>
        <dbReference type="SAM" id="MobiDB-lite"/>
    </source>
</evidence>
<gene>
    <name evidence="2" type="ORF">DERYTH_LOCUS2428</name>
</gene>
<feature type="compositionally biased region" description="Basic and acidic residues" evidence="1">
    <location>
        <begin position="10"/>
        <end position="22"/>
    </location>
</feature>
<evidence type="ECO:0000313" key="2">
    <source>
        <dbReference type="EMBL" id="CAG8491330.1"/>
    </source>
</evidence>
<feature type="region of interest" description="Disordered" evidence="1">
    <location>
        <begin position="44"/>
        <end position="92"/>
    </location>
</feature>
<sequence>MRPRNTQIKVIHDQEITSKNKDQNNIIPSDNVSSSLKNILRSSQKHGNIKSVEHNDSGVLDEIGGKRKREQKAKEPSSHKARITKKTKKSKN</sequence>
<accession>A0A9N8WM55</accession>
<dbReference type="AlphaFoldDB" id="A0A9N8WM55"/>